<comment type="caution">
    <text evidence="1">The sequence shown here is derived from an EMBL/GenBank/DDBJ whole genome shotgun (WGS) entry which is preliminary data.</text>
</comment>
<name>A0A9W4XPG5_9PLEO</name>
<sequence>MCPDLKRAVDIKEADFLDTCASWVLRDRTHIKNAETSSVVGLVRETIGNIHVMVHALCP</sequence>
<dbReference type="Proteomes" id="UP001152607">
    <property type="component" value="Unassembled WGS sequence"/>
</dbReference>
<keyword evidence="2" id="KW-1185">Reference proteome</keyword>
<evidence type="ECO:0000313" key="1">
    <source>
        <dbReference type="EMBL" id="CAI6332601.1"/>
    </source>
</evidence>
<proteinExistence type="predicted"/>
<dbReference type="EMBL" id="CAOQHR010000003">
    <property type="protein sequence ID" value="CAI6332601.1"/>
    <property type="molecule type" value="Genomic_DNA"/>
</dbReference>
<dbReference type="AlphaFoldDB" id="A0A9W4XPG5"/>
<evidence type="ECO:0000313" key="2">
    <source>
        <dbReference type="Proteomes" id="UP001152607"/>
    </source>
</evidence>
<gene>
    <name evidence="1" type="ORF">PDIGIT_LOCUS5627</name>
</gene>
<accession>A0A9W4XPG5</accession>
<protein>
    <submittedName>
        <fullName evidence="1">Uncharacterized protein</fullName>
    </submittedName>
</protein>
<reference evidence="1" key="1">
    <citation type="submission" date="2023-01" db="EMBL/GenBank/DDBJ databases">
        <authorList>
            <person name="Van Ghelder C."/>
            <person name="Rancurel C."/>
        </authorList>
    </citation>
    <scope>NUCLEOTIDE SEQUENCE</scope>
    <source>
        <strain evidence="1">CNCM I-4278</strain>
    </source>
</reference>
<organism evidence="1 2">
    <name type="scientific">Periconia digitata</name>
    <dbReference type="NCBI Taxonomy" id="1303443"/>
    <lineage>
        <taxon>Eukaryota</taxon>
        <taxon>Fungi</taxon>
        <taxon>Dikarya</taxon>
        <taxon>Ascomycota</taxon>
        <taxon>Pezizomycotina</taxon>
        <taxon>Dothideomycetes</taxon>
        <taxon>Pleosporomycetidae</taxon>
        <taxon>Pleosporales</taxon>
        <taxon>Massarineae</taxon>
        <taxon>Periconiaceae</taxon>
        <taxon>Periconia</taxon>
    </lineage>
</organism>